<accession>A0A5C2S7W7</accession>
<keyword evidence="4" id="KW-1185">Reference proteome</keyword>
<keyword evidence="2" id="KW-0812">Transmembrane</keyword>
<keyword evidence="1" id="KW-0175">Coiled coil</keyword>
<gene>
    <name evidence="3" type="ORF">L227DRAFT_611688</name>
</gene>
<keyword evidence="2" id="KW-1133">Transmembrane helix</keyword>
<reference evidence="3" key="1">
    <citation type="journal article" date="2018" name="Genome Biol. Evol.">
        <title>Genomics and development of Lentinus tigrinus, a white-rot wood-decaying mushroom with dimorphic fruiting bodies.</title>
        <authorList>
            <person name="Wu B."/>
            <person name="Xu Z."/>
            <person name="Knudson A."/>
            <person name="Carlson A."/>
            <person name="Chen N."/>
            <person name="Kovaka S."/>
            <person name="LaButti K."/>
            <person name="Lipzen A."/>
            <person name="Pennachio C."/>
            <person name="Riley R."/>
            <person name="Schakwitz W."/>
            <person name="Umezawa K."/>
            <person name="Ohm R.A."/>
            <person name="Grigoriev I.V."/>
            <person name="Nagy L.G."/>
            <person name="Gibbons J."/>
            <person name="Hibbett D."/>
        </authorList>
    </citation>
    <scope>NUCLEOTIDE SEQUENCE [LARGE SCALE GENOMIC DNA]</scope>
    <source>
        <strain evidence="3">ALCF2SS1-6</strain>
    </source>
</reference>
<dbReference type="Proteomes" id="UP000313359">
    <property type="component" value="Unassembled WGS sequence"/>
</dbReference>
<name>A0A5C2S7W7_9APHY</name>
<evidence type="ECO:0000256" key="2">
    <source>
        <dbReference type="SAM" id="Phobius"/>
    </source>
</evidence>
<sequence length="310" mass="34611">MVQHRQPPPPYPRTLPTWVLRQDSATAVTVSLPALVHFYAKLALATSMFILLCWLLLLKTKTVVAIVIKYLLGYDLLQTQKARTIRIQELIETIAAQSNTLATTAVEIGRLQEHMARDKLLRELALAKAQKFEQQMANVKTAQLVSPPPLTPANVDSLFIQAIPANKLASHPAYQNIQLMNQGLSLRVNSLRAQCEHLTKENAQIAAAHTHLTYFNTKLKSEVAELTMSGERQTEEYAKLARDGGVENVIAENESLKIAVAAHRMELERCRANERGARENADQLQATNGRLVMDNYMLQGELASARSSRR</sequence>
<proteinExistence type="predicted"/>
<evidence type="ECO:0000313" key="4">
    <source>
        <dbReference type="Proteomes" id="UP000313359"/>
    </source>
</evidence>
<feature type="transmembrane region" description="Helical" evidence="2">
    <location>
        <begin position="38"/>
        <end position="58"/>
    </location>
</feature>
<dbReference type="AlphaFoldDB" id="A0A5C2S7W7"/>
<organism evidence="3 4">
    <name type="scientific">Lentinus tigrinus ALCF2SS1-6</name>
    <dbReference type="NCBI Taxonomy" id="1328759"/>
    <lineage>
        <taxon>Eukaryota</taxon>
        <taxon>Fungi</taxon>
        <taxon>Dikarya</taxon>
        <taxon>Basidiomycota</taxon>
        <taxon>Agaricomycotina</taxon>
        <taxon>Agaricomycetes</taxon>
        <taxon>Polyporales</taxon>
        <taxon>Polyporaceae</taxon>
        <taxon>Lentinus</taxon>
    </lineage>
</organism>
<keyword evidence="2" id="KW-0472">Membrane</keyword>
<evidence type="ECO:0000256" key="1">
    <source>
        <dbReference type="SAM" id="Coils"/>
    </source>
</evidence>
<evidence type="ECO:0000313" key="3">
    <source>
        <dbReference type="EMBL" id="RPD59862.1"/>
    </source>
</evidence>
<dbReference type="EMBL" id="ML122268">
    <property type="protein sequence ID" value="RPD59862.1"/>
    <property type="molecule type" value="Genomic_DNA"/>
</dbReference>
<feature type="coiled-coil region" evidence="1">
    <location>
        <begin position="181"/>
        <end position="208"/>
    </location>
</feature>
<protein>
    <submittedName>
        <fullName evidence="3">Uncharacterized protein</fullName>
    </submittedName>
</protein>